<keyword evidence="3" id="KW-0614">Plasmid</keyword>
<evidence type="ECO:0000256" key="1">
    <source>
        <dbReference type="SAM" id="SignalP"/>
    </source>
</evidence>
<keyword evidence="1" id="KW-0732">Signal</keyword>
<name>A0ABY7U2R5_9SPHN</name>
<dbReference type="PANTHER" id="PTHR46825">
    <property type="entry name" value="D-ALANYL-D-ALANINE-CARBOXYPEPTIDASE/ENDOPEPTIDASE AMPH"/>
    <property type="match status" value="1"/>
</dbReference>
<evidence type="ECO:0000313" key="3">
    <source>
        <dbReference type="EMBL" id="WCT79786.1"/>
    </source>
</evidence>
<keyword evidence="4" id="KW-1185">Reference proteome</keyword>
<dbReference type="Gene3D" id="3.40.710.10">
    <property type="entry name" value="DD-peptidase/beta-lactamase superfamily"/>
    <property type="match status" value="1"/>
</dbReference>
<feature type="chain" id="PRO_5045190192" evidence="1">
    <location>
        <begin position="27"/>
        <end position="465"/>
    </location>
</feature>
<dbReference type="PANTHER" id="PTHR46825:SF9">
    <property type="entry name" value="BETA-LACTAMASE-RELATED DOMAIN-CONTAINING PROTEIN"/>
    <property type="match status" value="1"/>
</dbReference>
<dbReference type="Pfam" id="PF00144">
    <property type="entry name" value="Beta-lactamase"/>
    <property type="match status" value="1"/>
</dbReference>
<protein>
    <submittedName>
        <fullName evidence="3">Serine hydrolase</fullName>
    </submittedName>
</protein>
<dbReference type="RefSeq" id="WP_273620057.1">
    <property type="nucleotide sequence ID" value="NZ_CP117418.1"/>
</dbReference>
<evidence type="ECO:0000313" key="4">
    <source>
        <dbReference type="Proteomes" id="UP001218231"/>
    </source>
</evidence>
<reference evidence="3 4" key="1">
    <citation type="submission" date="2023-02" db="EMBL/GenBank/DDBJ databases">
        <title>Genome sequence of Novosphingobium humi KACC 19094.</title>
        <authorList>
            <person name="Kim S."/>
            <person name="Heo J."/>
            <person name="Kwon S.-W."/>
        </authorList>
    </citation>
    <scope>NUCLEOTIDE SEQUENCE [LARGE SCALE GENOMIC DNA]</scope>
    <source>
        <strain evidence="3 4">KACC 19094</strain>
        <plasmid evidence="3 4">unnamed1</plasmid>
    </source>
</reference>
<dbReference type="GO" id="GO:0016787">
    <property type="term" value="F:hydrolase activity"/>
    <property type="evidence" value="ECO:0007669"/>
    <property type="project" value="UniProtKB-KW"/>
</dbReference>
<geneLocation type="plasmid" evidence="3 4">
    <name>unnamed1</name>
</geneLocation>
<dbReference type="Proteomes" id="UP001218231">
    <property type="component" value="Plasmid unnamed1"/>
</dbReference>
<accession>A0ABY7U2R5</accession>
<dbReference type="InterPro" id="IPR012338">
    <property type="entry name" value="Beta-lactam/transpept-like"/>
</dbReference>
<dbReference type="EMBL" id="CP117418">
    <property type="protein sequence ID" value="WCT79786.1"/>
    <property type="molecule type" value="Genomic_DNA"/>
</dbReference>
<feature type="signal peptide" evidence="1">
    <location>
        <begin position="1"/>
        <end position="26"/>
    </location>
</feature>
<dbReference type="InterPro" id="IPR001466">
    <property type="entry name" value="Beta-lactam-related"/>
</dbReference>
<dbReference type="SUPFAM" id="SSF56601">
    <property type="entry name" value="beta-lactamase/transpeptidase-like"/>
    <property type="match status" value="1"/>
</dbReference>
<evidence type="ECO:0000259" key="2">
    <source>
        <dbReference type="Pfam" id="PF00144"/>
    </source>
</evidence>
<feature type="domain" description="Beta-lactamase-related" evidence="2">
    <location>
        <begin position="30"/>
        <end position="338"/>
    </location>
</feature>
<organism evidence="3 4">
    <name type="scientific">Novosphingobium humi</name>
    <dbReference type="NCBI Taxonomy" id="2282397"/>
    <lineage>
        <taxon>Bacteria</taxon>
        <taxon>Pseudomonadati</taxon>
        <taxon>Pseudomonadota</taxon>
        <taxon>Alphaproteobacteria</taxon>
        <taxon>Sphingomonadales</taxon>
        <taxon>Sphingomonadaceae</taxon>
        <taxon>Novosphingobium</taxon>
    </lineage>
</organism>
<keyword evidence="3" id="KW-0378">Hydrolase</keyword>
<dbReference type="InterPro" id="IPR050491">
    <property type="entry name" value="AmpC-like"/>
</dbReference>
<proteinExistence type="predicted"/>
<gene>
    <name evidence="3" type="ORF">PQ457_17115</name>
</gene>
<sequence>MTILPLKTALAAMLLSMGLAPSIVRADAIEDRVRQEMVRGDVPGVAVAIVRDGKPLRIEGFGFANIEHQVPVHADTLFKTGALGMQFTAAGVLLLAQEGKLDLDASVRRYLPELPKSWQPVNLRRMLNHTSGLPATPNGDFRVEYSDAQMLDIIAHEKLNFPAGTRWRFSYVDYVVLGQVMARVTGQPYARFLVDRVFAPLGMTRARGIDEMAIIANRSAGYERRDGHLRNAEWISAAANSTADGSLYLSALDYAAWAAAMNRQSLLAPSSWAAMGRPARLENGTLCHYGLGWYMDDKAWWHGGSWQGFQTFAIRYLKPELTVVVLANGEGADAEGLARDLAGLAEPALARQDAAPIPDTDPAMTAQGAALLDAVAANRVAAHDFADYAALDLKEMVAQYSGLLQGLGARKDLALFAKADQCGEPSWRYRAHYRDQVIELRLVKAANGRIGNLEIVPVSRWDAPL</sequence>